<dbReference type="PANTHER" id="PTHR11086">
    <property type="entry name" value="DEOXYCYTIDYLATE DEAMINASE-RELATED"/>
    <property type="match status" value="1"/>
</dbReference>
<keyword evidence="6" id="KW-0862">Zinc</keyword>
<gene>
    <name evidence="11" type="ORF">AB1Y20_022278</name>
</gene>
<dbReference type="PROSITE" id="PS00903">
    <property type="entry name" value="CYT_DCMP_DEAMINASES_1"/>
    <property type="match status" value="1"/>
</dbReference>
<dbReference type="Gene3D" id="3.40.140.10">
    <property type="entry name" value="Cytidine Deaminase, domain 2"/>
    <property type="match status" value="1"/>
</dbReference>
<dbReference type="GO" id="GO:0004132">
    <property type="term" value="F:dCMP deaminase activity"/>
    <property type="evidence" value="ECO:0007669"/>
    <property type="project" value="UniProtKB-EC"/>
</dbReference>
<dbReference type="InterPro" id="IPR016193">
    <property type="entry name" value="Cytidine_deaminase-like"/>
</dbReference>
<evidence type="ECO:0000256" key="7">
    <source>
        <dbReference type="ARBA" id="ARBA00038938"/>
    </source>
</evidence>
<evidence type="ECO:0000259" key="10">
    <source>
        <dbReference type="PROSITE" id="PS51747"/>
    </source>
</evidence>
<dbReference type="SUPFAM" id="SSF53927">
    <property type="entry name" value="Cytidine deaminase-like"/>
    <property type="match status" value="1"/>
</dbReference>
<organism evidence="11 12">
    <name type="scientific">Prymnesium parvum</name>
    <name type="common">Toxic golden alga</name>
    <dbReference type="NCBI Taxonomy" id="97485"/>
    <lineage>
        <taxon>Eukaryota</taxon>
        <taxon>Haptista</taxon>
        <taxon>Haptophyta</taxon>
        <taxon>Prymnesiophyceae</taxon>
        <taxon>Prymnesiales</taxon>
        <taxon>Prymnesiaceae</taxon>
        <taxon>Prymnesium</taxon>
    </lineage>
</organism>
<dbReference type="CDD" id="cd01286">
    <property type="entry name" value="deoxycytidylate_deaminase"/>
    <property type="match status" value="1"/>
</dbReference>
<dbReference type="GO" id="GO:0009165">
    <property type="term" value="P:nucleotide biosynthetic process"/>
    <property type="evidence" value="ECO:0007669"/>
    <property type="project" value="UniProtKB-KW"/>
</dbReference>
<name>A0AB34JFR4_PRYPA</name>
<reference evidence="11 12" key="1">
    <citation type="journal article" date="2024" name="Science">
        <title>Giant polyketide synthase enzymes in the biosynthesis of giant marine polyether toxins.</title>
        <authorList>
            <person name="Fallon T.R."/>
            <person name="Shende V.V."/>
            <person name="Wierzbicki I.H."/>
            <person name="Pendleton A.L."/>
            <person name="Watervoot N.F."/>
            <person name="Auber R.P."/>
            <person name="Gonzalez D.J."/>
            <person name="Wisecaver J.H."/>
            <person name="Moore B.S."/>
        </authorList>
    </citation>
    <scope>NUCLEOTIDE SEQUENCE [LARGE SCALE GENOMIC DNA]</scope>
    <source>
        <strain evidence="11 12">12B1</strain>
    </source>
</reference>
<dbReference type="EC" id="3.5.4.12" evidence="7"/>
<comment type="cofactor">
    <cofactor evidence="1">
        <name>Zn(2+)</name>
        <dbReference type="ChEBI" id="CHEBI:29105"/>
    </cofactor>
</comment>
<evidence type="ECO:0000256" key="8">
    <source>
        <dbReference type="ARBA" id="ARBA00041763"/>
    </source>
</evidence>
<dbReference type="InterPro" id="IPR002125">
    <property type="entry name" value="CMP_dCMP_dom"/>
</dbReference>
<evidence type="ECO:0000256" key="1">
    <source>
        <dbReference type="ARBA" id="ARBA00001947"/>
    </source>
</evidence>
<comment type="similarity">
    <text evidence="2">Belongs to the cytidine and deoxycytidylate deaminase family.</text>
</comment>
<evidence type="ECO:0000256" key="2">
    <source>
        <dbReference type="ARBA" id="ARBA00006576"/>
    </source>
</evidence>
<dbReference type="InterPro" id="IPR035105">
    <property type="entry name" value="Deoxycytidylate_deaminase_dom"/>
</dbReference>
<comment type="caution">
    <text evidence="11">The sequence shown here is derived from an EMBL/GenBank/DDBJ whole genome shotgun (WGS) entry which is preliminary data.</text>
</comment>
<dbReference type="GO" id="GO:0008270">
    <property type="term" value="F:zinc ion binding"/>
    <property type="evidence" value="ECO:0007669"/>
    <property type="project" value="InterPro"/>
</dbReference>
<dbReference type="FunFam" id="3.40.140.10:FF:000021">
    <property type="entry name" value="Deoxycytidylate deaminase"/>
    <property type="match status" value="1"/>
</dbReference>
<evidence type="ECO:0000256" key="6">
    <source>
        <dbReference type="ARBA" id="ARBA00022833"/>
    </source>
</evidence>
<dbReference type="InterPro" id="IPR016192">
    <property type="entry name" value="APOBEC/CMP_deaminase_Zn-bd"/>
</dbReference>
<keyword evidence="9" id="KW-1133">Transmembrane helix</keyword>
<dbReference type="InterPro" id="IPR015517">
    <property type="entry name" value="dCMP_deaminase-rel"/>
</dbReference>
<proteinExistence type="inferred from homology"/>
<dbReference type="Pfam" id="PF00383">
    <property type="entry name" value="dCMP_cyt_deam_1"/>
    <property type="match status" value="1"/>
</dbReference>
<dbReference type="EMBL" id="JBGBPQ010000008">
    <property type="protein sequence ID" value="KAL1520709.1"/>
    <property type="molecule type" value="Genomic_DNA"/>
</dbReference>
<dbReference type="Proteomes" id="UP001515480">
    <property type="component" value="Unassembled WGS sequence"/>
</dbReference>
<dbReference type="PROSITE" id="PS51747">
    <property type="entry name" value="CYT_DCMP_DEAMINASES_2"/>
    <property type="match status" value="1"/>
</dbReference>
<keyword evidence="12" id="KW-1185">Reference proteome</keyword>
<dbReference type="AlphaFoldDB" id="A0AB34JFR4"/>
<evidence type="ECO:0000256" key="5">
    <source>
        <dbReference type="ARBA" id="ARBA00022801"/>
    </source>
</evidence>
<feature type="transmembrane region" description="Helical" evidence="9">
    <location>
        <begin position="15"/>
        <end position="33"/>
    </location>
</feature>
<keyword evidence="9" id="KW-0812">Transmembrane</keyword>
<keyword evidence="4" id="KW-0545">Nucleotide biosynthesis</keyword>
<evidence type="ECO:0000313" key="11">
    <source>
        <dbReference type="EMBL" id="KAL1520709.1"/>
    </source>
</evidence>
<evidence type="ECO:0000256" key="3">
    <source>
        <dbReference type="ARBA" id="ARBA00022723"/>
    </source>
</evidence>
<keyword evidence="5" id="KW-0378">Hydrolase</keyword>
<protein>
    <recommendedName>
        <fullName evidence="8">dCMP deaminase</fullName>
        <ecNumber evidence="7">3.5.4.12</ecNumber>
    </recommendedName>
    <alternativeName>
        <fullName evidence="8">dCMP deaminase</fullName>
    </alternativeName>
</protein>
<dbReference type="PANTHER" id="PTHR11086:SF18">
    <property type="entry name" value="DEOXYCYTIDYLATE DEAMINASE"/>
    <property type="match status" value="1"/>
</dbReference>
<evidence type="ECO:0000256" key="4">
    <source>
        <dbReference type="ARBA" id="ARBA00022727"/>
    </source>
</evidence>
<accession>A0AB34JFR4</accession>
<keyword evidence="3" id="KW-0479">Metal-binding</keyword>
<evidence type="ECO:0000313" key="12">
    <source>
        <dbReference type="Proteomes" id="UP001515480"/>
    </source>
</evidence>
<feature type="domain" description="CMP/dCMP-type deaminase" evidence="10">
    <location>
        <begin position="97"/>
        <end position="228"/>
    </location>
</feature>
<dbReference type="GO" id="GO:0005737">
    <property type="term" value="C:cytoplasm"/>
    <property type="evidence" value="ECO:0007669"/>
    <property type="project" value="TreeGrafter"/>
</dbReference>
<evidence type="ECO:0000256" key="9">
    <source>
        <dbReference type="SAM" id="Phobius"/>
    </source>
</evidence>
<keyword evidence="9" id="KW-0472">Membrane</keyword>
<sequence>MAVALPALPARPLHALLKWLVPAIATASVIALARRVRRRQAARLAPSTPSAKAACAHCSERPVQLTPRKALLGDLERAFIGLSKDPTACVKRECYIGWHDYFMSVAMLSAFRSKDPNRQVGACIVDPKTQRIVGIGYNGFPIGINDDSLPWARSATSWLDTKYPYVCHAEVNAILNKNCESLAGCRMYVTLHPCNECAKLIIQSRISEVVFFSGAHRGEESMQASRKMFKLAGIKMWQHRPSSARIVLDFEDEQ</sequence>